<gene>
    <name evidence="1" type="ORF">MSG28_009296</name>
</gene>
<comment type="caution">
    <text evidence="1">The sequence shown here is derived from an EMBL/GenBank/DDBJ whole genome shotgun (WGS) entry which is preliminary data.</text>
</comment>
<dbReference type="Proteomes" id="UP001064048">
    <property type="component" value="Chromosome 15"/>
</dbReference>
<reference evidence="1 2" key="1">
    <citation type="journal article" date="2022" name="Genome Biol. Evol.">
        <title>The Spruce Budworm Genome: Reconstructing the Evolutionary History of Antifreeze Proteins.</title>
        <authorList>
            <person name="Beliveau C."/>
            <person name="Gagne P."/>
            <person name="Picq S."/>
            <person name="Vernygora O."/>
            <person name="Keeling C.I."/>
            <person name="Pinkney K."/>
            <person name="Doucet D."/>
            <person name="Wen F."/>
            <person name="Johnston J.S."/>
            <person name="Maaroufi H."/>
            <person name="Boyle B."/>
            <person name="Laroche J."/>
            <person name="Dewar K."/>
            <person name="Juretic N."/>
            <person name="Blackburn G."/>
            <person name="Nisole A."/>
            <person name="Brunet B."/>
            <person name="Brandao M."/>
            <person name="Lumley L."/>
            <person name="Duan J."/>
            <person name="Quan G."/>
            <person name="Lucarotti C.J."/>
            <person name="Roe A.D."/>
            <person name="Sperling F.A.H."/>
            <person name="Levesque R.C."/>
            <person name="Cusson M."/>
        </authorList>
    </citation>
    <scope>NUCLEOTIDE SEQUENCE [LARGE SCALE GENOMIC DNA]</scope>
    <source>
        <strain evidence="1">Glfc:IPQL:Cfum</strain>
    </source>
</reference>
<sequence length="229" mass="26296">MSHSHTKQDCAIFGTSAPHFLAGWKSDFIDKEENVHALVFFLDHATNANLEYEEDGKVYRFIDVPLESCGKASPARVVLQMGSSEMLMILLRFGAQVSSENAATDSIESVLDRLKDYNRAYPYELVGCLKLLLRVIPKINFTIDKKAFKHLELPDDYNYDRKVVLEKYGEMLQDHLIPSSRCGLRPVELKHLCRCVVRNRLWRNFELPFGIPKLGVPVSLQKYLDLFED</sequence>
<evidence type="ECO:0000313" key="2">
    <source>
        <dbReference type="Proteomes" id="UP001064048"/>
    </source>
</evidence>
<evidence type="ECO:0000313" key="1">
    <source>
        <dbReference type="EMBL" id="KAI8441023.1"/>
    </source>
</evidence>
<accession>A0ACC0KXH2</accession>
<dbReference type="EMBL" id="CM046115">
    <property type="protein sequence ID" value="KAI8441023.1"/>
    <property type="molecule type" value="Genomic_DNA"/>
</dbReference>
<organism evidence="1 2">
    <name type="scientific">Choristoneura fumiferana</name>
    <name type="common">Spruce budworm moth</name>
    <name type="synonym">Archips fumiferana</name>
    <dbReference type="NCBI Taxonomy" id="7141"/>
    <lineage>
        <taxon>Eukaryota</taxon>
        <taxon>Metazoa</taxon>
        <taxon>Ecdysozoa</taxon>
        <taxon>Arthropoda</taxon>
        <taxon>Hexapoda</taxon>
        <taxon>Insecta</taxon>
        <taxon>Pterygota</taxon>
        <taxon>Neoptera</taxon>
        <taxon>Endopterygota</taxon>
        <taxon>Lepidoptera</taxon>
        <taxon>Glossata</taxon>
        <taxon>Ditrysia</taxon>
        <taxon>Tortricoidea</taxon>
        <taxon>Tortricidae</taxon>
        <taxon>Tortricinae</taxon>
        <taxon>Choristoneura</taxon>
    </lineage>
</organism>
<name>A0ACC0KXH2_CHOFU</name>
<proteinExistence type="predicted"/>
<protein>
    <submittedName>
        <fullName evidence="1">Uncharacterized protein</fullName>
    </submittedName>
</protein>
<keyword evidence="2" id="KW-1185">Reference proteome</keyword>